<dbReference type="SUPFAM" id="SSF47226">
    <property type="entry name" value="Histidine-containing phosphotransfer domain, HPT domain"/>
    <property type="match status" value="1"/>
</dbReference>
<dbReference type="SUPFAM" id="SSF55052">
    <property type="entry name" value="CheY-binding domain of CheA"/>
    <property type="match status" value="1"/>
</dbReference>
<dbReference type="SUPFAM" id="SSF55874">
    <property type="entry name" value="ATPase domain of HSP90 chaperone/DNA topoisomerase II/histidine kinase"/>
    <property type="match status" value="1"/>
</dbReference>
<dbReference type="InterPro" id="IPR010808">
    <property type="entry name" value="CheA_P2-bd"/>
</dbReference>
<dbReference type="RefSeq" id="WP_095265722.1">
    <property type="nucleotide sequence ID" value="NZ_NPBY01000043.1"/>
</dbReference>
<dbReference type="GO" id="GO:0005524">
    <property type="term" value="F:ATP binding"/>
    <property type="evidence" value="ECO:0007669"/>
    <property type="project" value="UniProtKB-KW"/>
</dbReference>
<dbReference type="PROSITE" id="PS50109">
    <property type="entry name" value="HIS_KIN"/>
    <property type="match status" value="1"/>
</dbReference>
<evidence type="ECO:0000256" key="3">
    <source>
        <dbReference type="ARBA" id="ARBA00021495"/>
    </source>
</evidence>
<evidence type="ECO:0000259" key="14">
    <source>
        <dbReference type="PROSITE" id="PS50851"/>
    </source>
</evidence>
<evidence type="ECO:0000256" key="8">
    <source>
        <dbReference type="ARBA" id="ARBA00022777"/>
    </source>
</evidence>
<keyword evidence="7" id="KW-0547">Nucleotide-binding</keyword>
<dbReference type="InterPro" id="IPR051315">
    <property type="entry name" value="Bact_Chemotaxis_CheA"/>
</dbReference>
<dbReference type="InterPro" id="IPR008207">
    <property type="entry name" value="Sig_transdc_His_kin_Hpt_dom"/>
</dbReference>
<dbReference type="CDD" id="cd16916">
    <property type="entry name" value="HATPase_CheA-like"/>
    <property type="match status" value="1"/>
</dbReference>
<name>A0A268ES92_9BACL</name>
<evidence type="ECO:0000313" key="17">
    <source>
        <dbReference type="Proteomes" id="UP000215596"/>
    </source>
</evidence>
<dbReference type="EMBL" id="NPBY01000043">
    <property type="protein sequence ID" value="PAD75961.1"/>
    <property type="molecule type" value="Genomic_DNA"/>
</dbReference>
<dbReference type="Gene3D" id="3.30.565.10">
    <property type="entry name" value="Histidine kinase-like ATPase, C-terminal domain"/>
    <property type="match status" value="1"/>
</dbReference>
<dbReference type="InterPro" id="IPR002545">
    <property type="entry name" value="CheW-lke_dom"/>
</dbReference>
<gene>
    <name evidence="16" type="ORF">CHH67_13535</name>
</gene>
<dbReference type="SMART" id="SM00387">
    <property type="entry name" value="HATPase_c"/>
    <property type="match status" value="1"/>
</dbReference>
<keyword evidence="4" id="KW-0145">Chemotaxis</keyword>
<dbReference type="InterPro" id="IPR036097">
    <property type="entry name" value="HisK_dim/P_sf"/>
</dbReference>
<dbReference type="Gene3D" id="1.20.120.160">
    <property type="entry name" value="HPT domain"/>
    <property type="match status" value="1"/>
</dbReference>
<reference evidence="16 17" key="1">
    <citation type="submission" date="2017-07" db="EMBL/GenBank/DDBJ databases">
        <title>Isolation and whole genome analysis of endospore-forming bacteria from heroin.</title>
        <authorList>
            <person name="Kalinowski J."/>
            <person name="Ahrens B."/>
            <person name="Al-Dilaimi A."/>
            <person name="Winkler A."/>
            <person name="Wibberg D."/>
            <person name="Schleenbecker U."/>
            <person name="Ruckert C."/>
            <person name="Wolfel R."/>
            <person name="Grass G."/>
        </authorList>
    </citation>
    <scope>NUCLEOTIDE SEQUENCE [LARGE SCALE GENOMIC DNA]</scope>
    <source>
        <strain evidence="16 17">7537-G1</strain>
    </source>
</reference>
<comment type="caution">
    <text evidence="16">The sequence shown here is derived from an EMBL/GenBank/DDBJ whole genome shotgun (WGS) entry which is preliminary data.</text>
</comment>
<keyword evidence="9" id="KW-0067">ATP-binding</keyword>
<sequence>MDMNQYLTMFIDESNDHLQSLNENMLQLESNPDDLGIVQIIFRSAHTLKGMAATMGFEDLASLTHQMENVLDLVRNEKLKMQDFIFDTLFKSLDALESMVQDIMQGGEGKADVSSIVASLQAIVRGEGPAAASAQAEVAAGASGGSAVHAGIELDEFQYSVLDQSISEGHKVLYIQVTLREDCQLKAVRAYMVFELLERSGEVVKSHPAVQEIEQGDFERIFSLYYITQKDAQDIEGQIQGVSEIESVTVTALDHESLQQMAQASASVAETAATAAPTAAPAPSSTPSAPAAAPSSGKSGDTAASAAKAPARSGGAAANPSRTIRVDIERLDVLMNLFSELLIDRVRLEQLASETNNQALTDTVEHMSRVSSDLQNIVLKLRMVPVDTVFNRFPRMVRDLAKTLDKKIDLVITGADTELDRTVIDEIGDPLVHLLRNSADHGVEPVADRIAAGKPETGTVQLRAFHSGNNVFIEIEDDGRGIIREKVLGNALKKGIVTQAEADAMSDEEVHQLLFAPGFSTAEKISDVSGRGVGLDVVKSKIVSLGGNVTIYSTPGKGTNFSVQLPLTLSIIGAMLIKMGSEKYAIPLSSIVETSAIKRNQIKNVHGSRMIHFRESLIPIISLSQVFEVPDFDEEQEEETEILIIRKGDRLAALTVDDFIGQSEIVIKNLGKYLPAIQGVSGATILGDGQVALIIDANAFIK</sequence>
<evidence type="ECO:0000256" key="1">
    <source>
        <dbReference type="ARBA" id="ARBA00000085"/>
    </source>
</evidence>
<keyword evidence="6" id="KW-0808">Transferase</keyword>
<dbReference type="SMART" id="SM00073">
    <property type="entry name" value="HPT"/>
    <property type="match status" value="1"/>
</dbReference>
<dbReference type="InterPro" id="IPR036641">
    <property type="entry name" value="HPT_dom_sf"/>
</dbReference>
<feature type="domain" description="HPt" evidence="15">
    <location>
        <begin position="1"/>
        <end position="103"/>
    </location>
</feature>
<dbReference type="Pfam" id="PF07194">
    <property type="entry name" value="P2"/>
    <property type="match status" value="1"/>
</dbReference>
<dbReference type="PROSITE" id="PS50894">
    <property type="entry name" value="HPT"/>
    <property type="match status" value="1"/>
</dbReference>
<dbReference type="PRINTS" id="PR00344">
    <property type="entry name" value="BCTRLSENSOR"/>
</dbReference>
<dbReference type="InterPro" id="IPR004358">
    <property type="entry name" value="Sig_transdc_His_kin-like_C"/>
</dbReference>
<dbReference type="FunFam" id="3.30.565.10:FF:000016">
    <property type="entry name" value="Chemotaxis protein CheA, putative"/>
    <property type="match status" value="1"/>
</dbReference>
<evidence type="ECO:0000259" key="15">
    <source>
        <dbReference type="PROSITE" id="PS50894"/>
    </source>
</evidence>
<dbReference type="InterPro" id="IPR036890">
    <property type="entry name" value="HATPase_C_sf"/>
</dbReference>
<feature type="region of interest" description="Disordered" evidence="12">
    <location>
        <begin position="274"/>
        <end position="319"/>
    </location>
</feature>
<dbReference type="PANTHER" id="PTHR43395">
    <property type="entry name" value="SENSOR HISTIDINE KINASE CHEA"/>
    <property type="match status" value="1"/>
</dbReference>
<evidence type="ECO:0000256" key="12">
    <source>
        <dbReference type="SAM" id="MobiDB-lite"/>
    </source>
</evidence>
<evidence type="ECO:0000256" key="5">
    <source>
        <dbReference type="ARBA" id="ARBA00022553"/>
    </source>
</evidence>
<comment type="catalytic activity">
    <reaction evidence="1">
        <text>ATP + protein L-histidine = ADP + protein N-phospho-L-histidine.</text>
        <dbReference type="EC" id="2.7.13.3"/>
    </reaction>
</comment>
<dbReference type="Pfam" id="PF02895">
    <property type="entry name" value="H-kinase_dim"/>
    <property type="match status" value="1"/>
</dbReference>
<evidence type="ECO:0000256" key="10">
    <source>
        <dbReference type="ARBA" id="ARBA00023012"/>
    </source>
</evidence>
<feature type="modified residue" description="Phosphohistidine" evidence="11">
    <location>
        <position position="46"/>
    </location>
</feature>
<dbReference type="GO" id="GO:0006935">
    <property type="term" value="P:chemotaxis"/>
    <property type="evidence" value="ECO:0007669"/>
    <property type="project" value="UniProtKB-KW"/>
</dbReference>
<dbReference type="SMART" id="SM00260">
    <property type="entry name" value="CheW"/>
    <property type="match status" value="1"/>
</dbReference>
<dbReference type="InterPro" id="IPR035891">
    <property type="entry name" value="CheY-binding_CheA"/>
</dbReference>
<feature type="domain" description="CheW-like" evidence="14">
    <location>
        <begin position="571"/>
        <end position="702"/>
    </location>
</feature>
<dbReference type="InterPro" id="IPR036061">
    <property type="entry name" value="CheW-like_dom_sf"/>
</dbReference>
<feature type="compositionally biased region" description="Low complexity" evidence="12">
    <location>
        <begin position="274"/>
        <end position="318"/>
    </location>
</feature>
<dbReference type="Pfam" id="PF01627">
    <property type="entry name" value="Hpt"/>
    <property type="match status" value="1"/>
</dbReference>
<dbReference type="InterPro" id="IPR005467">
    <property type="entry name" value="His_kinase_dom"/>
</dbReference>
<keyword evidence="5 11" id="KW-0597">Phosphoprotein</keyword>
<dbReference type="Gene3D" id="2.30.30.40">
    <property type="entry name" value="SH3 Domains"/>
    <property type="match status" value="1"/>
</dbReference>
<dbReference type="Pfam" id="PF02518">
    <property type="entry name" value="HATPase_c"/>
    <property type="match status" value="1"/>
</dbReference>
<feature type="domain" description="Histidine kinase" evidence="13">
    <location>
        <begin position="319"/>
        <end position="569"/>
    </location>
</feature>
<dbReference type="CDD" id="cd00731">
    <property type="entry name" value="CheA_reg"/>
    <property type="match status" value="1"/>
</dbReference>
<evidence type="ECO:0000256" key="6">
    <source>
        <dbReference type="ARBA" id="ARBA00022679"/>
    </source>
</evidence>
<evidence type="ECO:0000313" key="16">
    <source>
        <dbReference type="EMBL" id="PAD75961.1"/>
    </source>
</evidence>
<dbReference type="InterPro" id="IPR003594">
    <property type="entry name" value="HATPase_dom"/>
</dbReference>
<evidence type="ECO:0000256" key="4">
    <source>
        <dbReference type="ARBA" id="ARBA00022500"/>
    </source>
</evidence>
<dbReference type="Pfam" id="PF01584">
    <property type="entry name" value="CheW"/>
    <property type="match status" value="1"/>
</dbReference>
<evidence type="ECO:0000256" key="2">
    <source>
        <dbReference type="ARBA" id="ARBA00012438"/>
    </source>
</evidence>
<dbReference type="GO" id="GO:0000155">
    <property type="term" value="F:phosphorelay sensor kinase activity"/>
    <property type="evidence" value="ECO:0007669"/>
    <property type="project" value="InterPro"/>
</dbReference>
<dbReference type="Gene3D" id="3.30.70.1110">
    <property type="entry name" value="Histidine kinase CheA-like, P2 response regulator-binding domain"/>
    <property type="match status" value="1"/>
</dbReference>
<accession>A0A268ES92</accession>
<dbReference type="CDD" id="cd00088">
    <property type="entry name" value="HPT"/>
    <property type="match status" value="1"/>
</dbReference>
<evidence type="ECO:0000259" key="13">
    <source>
        <dbReference type="PROSITE" id="PS50109"/>
    </source>
</evidence>
<dbReference type="InterPro" id="IPR004105">
    <property type="entry name" value="CheA-like_dim"/>
</dbReference>
<dbReference type="Gene3D" id="1.10.287.560">
    <property type="entry name" value="Histidine kinase CheA-like, homodimeric domain"/>
    <property type="match status" value="1"/>
</dbReference>
<organism evidence="16 17">
    <name type="scientific">Paenibacillus campinasensis</name>
    <dbReference type="NCBI Taxonomy" id="66347"/>
    <lineage>
        <taxon>Bacteria</taxon>
        <taxon>Bacillati</taxon>
        <taxon>Bacillota</taxon>
        <taxon>Bacilli</taxon>
        <taxon>Bacillales</taxon>
        <taxon>Paenibacillaceae</taxon>
        <taxon>Paenibacillus</taxon>
    </lineage>
</organism>
<proteinExistence type="predicted"/>
<dbReference type="InterPro" id="IPR037052">
    <property type="entry name" value="CheA-like_P2_sf"/>
</dbReference>
<evidence type="ECO:0000256" key="9">
    <source>
        <dbReference type="ARBA" id="ARBA00022840"/>
    </source>
</evidence>
<dbReference type="OrthoDB" id="9803176at2"/>
<keyword evidence="8" id="KW-0418">Kinase</keyword>
<dbReference type="AlphaFoldDB" id="A0A268ES92"/>
<dbReference type="PANTHER" id="PTHR43395:SF1">
    <property type="entry name" value="CHEMOTAXIS PROTEIN CHEA"/>
    <property type="match status" value="1"/>
</dbReference>
<dbReference type="GO" id="GO:0005737">
    <property type="term" value="C:cytoplasm"/>
    <property type="evidence" value="ECO:0007669"/>
    <property type="project" value="InterPro"/>
</dbReference>
<dbReference type="EC" id="2.7.13.3" evidence="2"/>
<evidence type="ECO:0000256" key="11">
    <source>
        <dbReference type="PROSITE-ProRule" id="PRU00110"/>
    </source>
</evidence>
<protein>
    <recommendedName>
        <fullName evidence="3">Chemotaxis protein CheA</fullName>
        <ecNumber evidence="2">2.7.13.3</ecNumber>
    </recommendedName>
</protein>
<dbReference type="SUPFAM" id="SSF50341">
    <property type="entry name" value="CheW-like"/>
    <property type="match status" value="1"/>
</dbReference>
<dbReference type="SUPFAM" id="SSF47384">
    <property type="entry name" value="Homodimeric domain of signal transducing histidine kinase"/>
    <property type="match status" value="1"/>
</dbReference>
<dbReference type="PROSITE" id="PS50851">
    <property type="entry name" value="CHEW"/>
    <property type="match status" value="1"/>
</dbReference>
<evidence type="ECO:0000256" key="7">
    <source>
        <dbReference type="ARBA" id="ARBA00022741"/>
    </source>
</evidence>
<dbReference type="Proteomes" id="UP000215596">
    <property type="component" value="Unassembled WGS sequence"/>
</dbReference>
<keyword evidence="10" id="KW-0902">Two-component regulatory system</keyword>
<dbReference type="SMART" id="SM01231">
    <property type="entry name" value="H-kinase_dim"/>
    <property type="match status" value="1"/>
</dbReference>
<dbReference type="InterPro" id="IPR037006">
    <property type="entry name" value="CheA-like_homodim_sf"/>
</dbReference>